<evidence type="ECO:0000313" key="4">
    <source>
        <dbReference type="Proteomes" id="UP000008810"/>
    </source>
</evidence>
<organism evidence="2">
    <name type="scientific">Brachypodium distachyon</name>
    <name type="common">Purple false brome</name>
    <name type="synonym">Trachynia distachya</name>
    <dbReference type="NCBI Taxonomy" id="15368"/>
    <lineage>
        <taxon>Eukaryota</taxon>
        <taxon>Viridiplantae</taxon>
        <taxon>Streptophyta</taxon>
        <taxon>Embryophyta</taxon>
        <taxon>Tracheophyta</taxon>
        <taxon>Spermatophyta</taxon>
        <taxon>Magnoliopsida</taxon>
        <taxon>Liliopsida</taxon>
        <taxon>Poales</taxon>
        <taxon>Poaceae</taxon>
        <taxon>BOP clade</taxon>
        <taxon>Pooideae</taxon>
        <taxon>Stipodae</taxon>
        <taxon>Brachypodieae</taxon>
        <taxon>Brachypodium</taxon>
    </lineage>
</organism>
<proteinExistence type="predicted"/>
<accession>A0A2K2DEP7</accession>
<keyword evidence="4" id="KW-1185">Reference proteome</keyword>
<dbReference type="EMBL" id="CM000881">
    <property type="protein sequence ID" value="PNT72727.1"/>
    <property type="molecule type" value="Genomic_DNA"/>
</dbReference>
<sequence length="234" mass="27347">MADVVLEEEEWDAQEGLSMMEDGVYFVEDLTERKHPSIQGVALEEFREEENEEEEEWDAEGGSFIEDLEKSREENDKEEEWNAEGGFFMEDLEESREEENDDDEECDIENGFSTDVRNLEPMHELPVFGYDSDDGDLEDHEDKPKKSKYNGDGDGALVLQDDPSMKVMEKNCMDQHRVKEPQRSQQEVKKHEVWRTKLPDLRYVRGSLSQVSSYMEIAKENSKRSSLDKDKEEN</sequence>
<dbReference type="Proteomes" id="UP000008810">
    <property type="component" value="Chromosome 2"/>
</dbReference>
<evidence type="ECO:0000313" key="2">
    <source>
        <dbReference type="EMBL" id="PNT72727.1"/>
    </source>
</evidence>
<protein>
    <submittedName>
        <fullName evidence="2 3">Uncharacterized protein</fullName>
    </submittedName>
</protein>
<reference evidence="2 3" key="1">
    <citation type="journal article" date="2010" name="Nature">
        <title>Genome sequencing and analysis of the model grass Brachypodium distachyon.</title>
        <authorList>
            <consortium name="International Brachypodium Initiative"/>
        </authorList>
    </citation>
    <scope>NUCLEOTIDE SEQUENCE [LARGE SCALE GENOMIC DNA]</scope>
    <source>
        <strain evidence="2 3">Bd21</strain>
    </source>
</reference>
<evidence type="ECO:0000313" key="3">
    <source>
        <dbReference type="EnsemblPlants" id="PNT72727"/>
    </source>
</evidence>
<feature type="compositionally biased region" description="Acidic residues" evidence="1">
    <location>
        <begin position="46"/>
        <end position="59"/>
    </location>
</feature>
<reference evidence="2" key="2">
    <citation type="submission" date="2017-06" db="EMBL/GenBank/DDBJ databases">
        <title>WGS assembly of Brachypodium distachyon.</title>
        <authorList>
            <consortium name="The International Brachypodium Initiative"/>
            <person name="Lucas S."/>
            <person name="Harmon-Smith M."/>
            <person name="Lail K."/>
            <person name="Tice H."/>
            <person name="Grimwood J."/>
            <person name="Bruce D."/>
            <person name="Barry K."/>
            <person name="Shu S."/>
            <person name="Lindquist E."/>
            <person name="Wang M."/>
            <person name="Pitluck S."/>
            <person name="Vogel J.P."/>
            <person name="Garvin D.F."/>
            <person name="Mockler T.C."/>
            <person name="Schmutz J."/>
            <person name="Rokhsar D."/>
            <person name="Bevan M.W."/>
        </authorList>
    </citation>
    <scope>NUCLEOTIDE SEQUENCE</scope>
    <source>
        <strain evidence="2">Bd21</strain>
    </source>
</reference>
<dbReference type="InParanoid" id="A0A2K2DEP7"/>
<evidence type="ECO:0000256" key="1">
    <source>
        <dbReference type="SAM" id="MobiDB-lite"/>
    </source>
</evidence>
<dbReference type="Gramene" id="PNT72727">
    <property type="protein sequence ID" value="PNT72727"/>
    <property type="gene ID" value="BRADI_2g48414v3"/>
</dbReference>
<dbReference type="EnsemblPlants" id="PNT72727">
    <property type="protein sequence ID" value="PNT72727"/>
    <property type="gene ID" value="BRADI_2g48414v3"/>
</dbReference>
<gene>
    <name evidence="2" type="ORF">BRADI_2g48414v3</name>
</gene>
<dbReference type="AlphaFoldDB" id="A0A2K2DEP7"/>
<feature type="region of interest" description="Disordered" evidence="1">
    <location>
        <begin position="45"/>
        <end position="159"/>
    </location>
</feature>
<feature type="compositionally biased region" description="Acidic residues" evidence="1">
    <location>
        <begin position="90"/>
        <end position="108"/>
    </location>
</feature>
<reference evidence="3" key="3">
    <citation type="submission" date="2018-08" db="UniProtKB">
        <authorList>
            <consortium name="EnsemblPlants"/>
        </authorList>
    </citation>
    <scope>IDENTIFICATION</scope>
    <source>
        <strain evidence="3">cv. Bd21</strain>
    </source>
</reference>
<name>A0A2K2DEP7_BRADI</name>